<evidence type="ECO:0000256" key="2">
    <source>
        <dbReference type="ARBA" id="ARBA00022801"/>
    </source>
</evidence>
<keyword evidence="6" id="KW-1185">Reference proteome</keyword>
<dbReference type="Proteomes" id="UP000003919">
    <property type="component" value="Chromosome"/>
</dbReference>
<feature type="domain" description="Carboxyltransferase" evidence="4">
    <location>
        <begin position="28"/>
        <end position="286"/>
    </location>
</feature>
<evidence type="ECO:0000256" key="3">
    <source>
        <dbReference type="ARBA" id="ARBA00022840"/>
    </source>
</evidence>
<dbReference type="EMBL" id="CM001023">
    <property type="protein sequence ID" value="EAZ82632.2"/>
    <property type="molecule type" value="Genomic_DNA"/>
</dbReference>
<keyword evidence="3" id="KW-0067">ATP-binding</keyword>
<dbReference type="Pfam" id="PF02626">
    <property type="entry name" value="CT_A_B"/>
    <property type="match status" value="1"/>
</dbReference>
<name>A3HS14_9BACT</name>
<dbReference type="HOGENOM" id="CLU_028967_0_3_10"/>
<evidence type="ECO:0000259" key="4">
    <source>
        <dbReference type="SMART" id="SM00797"/>
    </source>
</evidence>
<dbReference type="EMBL" id="AAXU02000001">
    <property type="protein sequence ID" value="EAZ82632.2"/>
    <property type="molecule type" value="Genomic_DNA"/>
</dbReference>
<dbReference type="GO" id="GO:0005524">
    <property type="term" value="F:ATP binding"/>
    <property type="evidence" value="ECO:0007669"/>
    <property type="project" value="UniProtKB-KW"/>
</dbReference>
<dbReference type="RefSeq" id="WP_008200357.1">
    <property type="nucleotide sequence ID" value="NZ_CM001023.1"/>
</dbReference>
<dbReference type="SMART" id="SM00797">
    <property type="entry name" value="AHS2"/>
    <property type="match status" value="1"/>
</dbReference>
<dbReference type="InterPro" id="IPR052708">
    <property type="entry name" value="PxpC"/>
</dbReference>
<dbReference type="PANTHER" id="PTHR43309:SF5">
    <property type="entry name" value="5-OXOPROLINASE SUBUNIT C"/>
    <property type="match status" value="1"/>
</dbReference>
<gene>
    <name evidence="5" type="ORF">ALPR1_10465</name>
</gene>
<keyword evidence="1" id="KW-0547">Nucleotide-binding</keyword>
<dbReference type="AlphaFoldDB" id="A3HS14"/>
<organism evidence="5 6">
    <name type="scientific">Algoriphagus machipongonensis</name>
    <dbReference type="NCBI Taxonomy" id="388413"/>
    <lineage>
        <taxon>Bacteria</taxon>
        <taxon>Pseudomonadati</taxon>
        <taxon>Bacteroidota</taxon>
        <taxon>Cytophagia</taxon>
        <taxon>Cytophagales</taxon>
        <taxon>Cyclobacteriaceae</taxon>
        <taxon>Algoriphagus</taxon>
    </lineage>
</organism>
<dbReference type="PANTHER" id="PTHR43309">
    <property type="entry name" value="5-OXOPROLINASE SUBUNIT C"/>
    <property type="match status" value="1"/>
</dbReference>
<dbReference type="eggNOG" id="COG1984">
    <property type="taxonomic scope" value="Bacteria"/>
</dbReference>
<dbReference type="OrthoDB" id="9782422at2"/>
<proteinExistence type="predicted"/>
<dbReference type="InterPro" id="IPR003778">
    <property type="entry name" value="CT_A_B"/>
</dbReference>
<evidence type="ECO:0000256" key="1">
    <source>
        <dbReference type="ARBA" id="ARBA00022741"/>
    </source>
</evidence>
<keyword evidence="2" id="KW-0378">Hydrolase</keyword>
<dbReference type="STRING" id="388413.ALPR1_10465"/>
<evidence type="ECO:0000313" key="5">
    <source>
        <dbReference type="EMBL" id="EAZ82632.2"/>
    </source>
</evidence>
<comment type="caution">
    <text evidence="5">The sequence shown here is derived from an EMBL/GenBank/DDBJ whole genome shotgun (WGS) entry which is preliminary data.</text>
</comment>
<accession>A3HS14</accession>
<protein>
    <submittedName>
        <fullName evidence="5">Urea carboxylase</fullName>
    </submittedName>
</protein>
<sequence>MMNHSHITILKTGPGTSIQDLGRIGYAEFGIPISGVMDQKSMNWVNHLLRNHKNAAVMEICQPGLQLLFNEPTTICIAGALAEVKVNSRKVRSEGLLNIKIGDILEVGKFEFGAIIYLGIKEGFQSKLFLNSKSFYKGISKISMLKKGDQVSYLSFDDFSFSSAHVKYPRKWMKENEIMAYPGPEWASLDRSSQNLLEKTLFTLANSINRMAFQVEELLNNELPEMHTAPVYPGTIQLTSGGKLLILMKDAQVTGGYPRVLQLTEESISILAQKKPKDQFHFKIKRP</sequence>
<dbReference type="InterPro" id="IPR029000">
    <property type="entry name" value="Cyclophilin-like_dom_sf"/>
</dbReference>
<reference evidence="5 6" key="1">
    <citation type="journal article" date="2011" name="J. Bacteriol.">
        <title>Complete genome sequence of Algoriphagus sp. PR1, bacterial prey of a colony-forming choanoflagellate.</title>
        <authorList>
            <person name="Alegado R.A."/>
            <person name="Ferriera S."/>
            <person name="Nusbaum C."/>
            <person name="Young S.K."/>
            <person name="Zeng Q."/>
            <person name="Imamovic A."/>
            <person name="Fairclough S.R."/>
            <person name="King N."/>
        </authorList>
    </citation>
    <scope>NUCLEOTIDE SEQUENCE [LARGE SCALE GENOMIC DNA]</scope>
    <source>
        <strain evidence="5 6">PR1</strain>
    </source>
</reference>
<dbReference type="Gene3D" id="2.40.100.10">
    <property type="entry name" value="Cyclophilin-like"/>
    <property type="match status" value="1"/>
</dbReference>
<dbReference type="GO" id="GO:0016787">
    <property type="term" value="F:hydrolase activity"/>
    <property type="evidence" value="ECO:0007669"/>
    <property type="project" value="UniProtKB-KW"/>
</dbReference>
<evidence type="ECO:0000313" key="6">
    <source>
        <dbReference type="Proteomes" id="UP000003919"/>
    </source>
</evidence>